<dbReference type="eggNOG" id="ENOG5032UU0">
    <property type="taxonomic scope" value="Bacteria"/>
</dbReference>
<accession>H6LEY6</accession>
<proteinExistence type="predicted"/>
<dbReference type="AlphaFoldDB" id="H6LEY6"/>
<name>H6LEY6_ACEWD</name>
<sequence length="241" mass="28185">MNGDMSDNNLRPSRLNINGKAVWVVDDHQYALLIWTKLFLDRQASPVLLSIDYHPDTNPPFWLYAYQKAMAIDPEREVELVEKFQKKMMTGINLNDLDTLQAVMASMRNDEQINTALELGIISDYHMVNCMEKHDYLRGHHYLVPENQFGCLDDVMFENIGLPLAEISSHDLILDIDLDYFRSRDNFNLELKQNKIFSDLVKQAKIITIARSKSYFDFLKKETFTIEECQERLIRLLTEIC</sequence>
<protein>
    <submittedName>
        <fullName evidence="1">Uncharacterized protein</fullName>
    </submittedName>
</protein>
<gene>
    <name evidence="1" type="ordered locus">Awo_c00780</name>
</gene>
<organism evidence="1 2">
    <name type="scientific">Acetobacterium woodii (strain ATCC 29683 / DSM 1030 / JCM 2381 / KCTC 1655 / WB1)</name>
    <dbReference type="NCBI Taxonomy" id="931626"/>
    <lineage>
        <taxon>Bacteria</taxon>
        <taxon>Bacillati</taxon>
        <taxon>Bacillota</taxon>
        <taxon>Clostridia</taxon>
        <taxon>Eubacteriales</taxon>
        <taxon>Eubacteriaceae</taxon>
        <taxon>Acetobacterium</taxon>
    </lineage>
</organism>
<dbReference type="HOGENOM" id="CLU_1093555_0_0_9"/>
<dbReference type="RefSeq" id="WP_014354496.1">
    <property type="nucleotide sequence ID" value="NC_016894.1"/>
</dbReference>
<keyword evidence="2" id="KW-1185">Reference proteome</keyword>
<dbReference type="Proteomes" id="UP000007177">
    <property type="component" value="Chromosome"/>
</dbReference>
<dbReference type="KEGG" id="awo:Awo_c00780"/>
<reference evidence="2" key="1">
    <citation type="submission" date="2011-07" db="EMBL/GenBank/DDBJ databases">
        <title>Complete genome sequence of Acetobacterium woodii.</title>
        <authorList>
            <person name="Poehlein A."/>
            <person name="Schmidt S."/>
            <person name="Kaster A.-K."/>
            <person name="Goenrich M."/>
            <person name="Vollmers J."/>
            <person name="Thuermer A."/>
            <person name="Gottschalk G."/>
            <person name="Thauer R.K."/>
            <person name="Daniel R."/>
            <person name="Mueller V."/>
        </authorList>
    </citation>
    <scope>NUCLEOTIDE SEQUENCE [LARGE SCALE GENOMIC DNA]</scope>
    <source>
        <strain evidence="2">ATCC 29683 / DSM 1030 / JCM 2381 / KCTC 1655 / WB1</strain>
    </source>
</reference>
<reference evidence="1 2" key="2">
    <citation type="journal article" date="2012" name="PLoS ONE">
        <title>An ancient pathway combining carbon dioxide fixation with the generation and utilization of a sodium ion gradient for ATP synthesis.</title>
        <authorList>
            <person name="Poehlein A."/>
            <person name="Schmidt S."/>
            <person name="Kaster A.K."/>
            <person name="Goenrich M."/>
            <person name="Vollmers J."/>
            <person name="Thurmer A."/>
            <person name="Bertsch J."/>
            <person name="Schuchmann K."/>
            <person name="Voigt B."/>
            <person name="Hecker M."/>
            <person name="Daniel R."/>
            <person name="Thauer R.K."/>
            <person name="Gottschalk G."/>
            <person name="Muller V."/>
        </authorList>
    </citation>
    <scope>NUCLEOTIDE SEQUENCE [LARGE SCALE GENOMIC DNA]</scope>
    <source>
        <strain evidence="2">ATCC 29683 / DSM 1030 / JCM 2381 / KCTC 1655 / WB1</strain>
    </source>
</reference>
<evidence type="ECO:0000313" key="1">
    <source>
        <dbReference type="EMBL" id="AFA46892.1"/>
    </source>
</evidence>
<dbReference type="EMBL" id="CP002987">
    <property type="protein sequence ID" value="AFA46892.1"/>
    <property type="molecule type" value="Genomic_DNA"/>
</dbReference>
<dbReference type="STRING" id="931626.Awo_c00780"/>
<evidence type="ECO:0000313" key="2">
    <source>
        <dbReference type="Proteomes" id="UP000007177"/>
    </source>
</evidence>